<evidence type="ECO:0000313" key="2">
    <source>
        <dbReference type="EMBL" id="CAB0040693.1"/>
    </source>
</evidence>
<reference evidence="2 3" key="1">
    <citation type="submission" date="2020-02" db="EMBL/GenBank/DDBJ databases">
        <authorList>
            <person name="Ferguson B K."/>
        </authorList>
    </citation>
    <scope>NUCLEOTIDE SEQUENCE [LARGE SCALE GENOMIC DNA]</scope>
</reference>
<dbReference type="EMBL" id="CADCXV010001045">
    <property type="protein sequence ID" value="CAB0040693.1"/>
    <property type="molecule type" value="Genomic_DNA"/>
</dbReference>
<sequence>MNPSKCSCCRSNSPCSRLFISWSIWDSVSNLADGNQPWQVQQNCNKCIEREIEVEQPHHHRRTERDKERATTADAERDTTASRLSL</sequence>
<proteinExistence type="predicted"/>
<gene>
    <name evidence="2" type="ORF">TBRA_LOCUS12387</name>
</gene>
<feature type="region of interest" description="Disordered" evidence="1">
    <location>
        <begin position="55"/>
        <end position="86"/>
    </location>
</feature>
<evidence type="ECO:0000256" key="1">
    <source>
        <dbReference type="SAM" id="MobiDB-lite"/>
    </source>
</evidence>
<organism evidence="2 3">
    <name type="scientific">Trichogramma brassicae</name>
    <dbReference type="NCBI Taxonomy" id="86971"/>
    <lineage>
        <taxon>Eukaryota</taxon>
        <taxon>Metazoa</taxon>
        <taxon>Ecdysozoa</taxon>
        <taxon>Arthropoda</taxon>
        <taxon>Hexapoda</taxon>
        <taxon>Insecta</taxon>
        <taxon>Pterygota</taxon>
        <taxon>Neoptera</taxon>
        <taxon>Endopterygota</taxon>
        <taxon>Hymenoptera</taxon>
        <taxon>Apocrita</taxon>
        <taxon>Proctotrupomorpha</taxon>
        <taxon>Chalcidoidea</taxon>
        <taxon>Trichogrammatidae</taxon>
        <taxon>Trichogramma</taxon>
    </lineage>
</organism>
<dbReference type="Proteomes" id="UP000479190">
    <property type="component" value="Unassembled WGS sequence"/>
</dbReference>
<evidence type="ECO:0000313" key="3">
    <source>
        <dbReference type="Proteomes" id="UP000479190"/>
    </source>
</evidence>
<protein>
    <submittedName>
        <fullName evidence="2">Uncharacterized protein</fullName>
    </submittedName>
</protein>
<dbReference type="AlphaFoldDB" id="A0A6H5IXG3"/>
<name>A0A6H5IXG3_9HYME</name>
<feature type="compositionally biased region" description="Basic and acidic residues" evidence="1">
    <location>
        <begin position="55"/>
        <end position="80"/>
    </location>
</feature>
<accession>A0A6H5IXG3</accession>
<keyword evidence="3" id="KW-1185">Reference proteome</keyword>